<evidence type="ECO:0000256" key="6">
    <source>
        <dbReference type="ARBA" id="ARBA00022835"/>
    </source>
</evidence>
<dbReference type="Pfam" id="PF01138">
    <property type="entry name" value="RNase_PH"/>
    <property type="match status" value="1"/>
</dbReference>
<keyword evidence="7" id="KW-0694">RNA-binding</keyword>
<feature type="region of interest" description="Disordered" evidence="9">
    <location>
        <begin position="310"/>
        <end position="330"/>
    </location>
</feature>
<accession>A0A6A5ZPB7</accession>
<dbReference type="EMBL" id="ML977312">
    <property type="protein sequence ID" value="KAF2121530.1"/>
    <property type="molecule type" value="Genomic_DNA"/>
</dbReference>
<dbReference type="AlphaFoldDB" id="A0A6A5ZPB7"/>
<evidence type="ECO:0000313" key="11">
    <source>
        <dbReference type="EMBL" id="KAF2121530.1"/>
    </source>
</evidence>
<evidence type="ECO:0000256" key="9">
    <source>
        <dbReference type="SAM" id="MobiDB-lite"/>
    </source>
</evidence>
<evidence type="ECO:0000256" key="5">
    <source>
        <dbReference type="ARBA" id="ARBA00022552"/>
    </source>
</evidence>
<dbReference type="SUPFAM" id="SSF54211">
    <property type="entry name" value="Ribosomal protein S5 domain 2-like"/>
    <property type="match status" value="1"/>
</dbReference>
<dbReference type="GO" id="GO:0016075">
    <property type="term" value="P:rRNA catabolic process"/>
    <property type="evidence" value="ECO:0007669"/>
    <property type="project" value="TreeGrafter"/>
</dbReference>
<keyword evidence="12" id="KW-1185">Reference proteome</keyword>
<name>A0A6A5ZPB7_9PLEO</name>
<dbReference type="Proteomes" id="UP000799770">
    <property type="component" value="Unassembled WGS sequence"/>
</dbReference>
<gene>
    <name evidence="11" type="ORF">BDV96DRAFT_483714</name>
</gene>
<keyword evidence="6" id="KW-0271">Exosome</keyword>
<comment type="similarity">
    <text evidence="3">Belongs to the RNase PH family.</text>
</comment>
<dbReference type="InterPro" id="IPR020568">
    <property type="entry name" value="Ribosomal_Su5_D2-typ_SF"/>
</dbReference>
<evidence type="ECO:0000256" key="3">
    <source>
        <dbReference type="ARBA" id="ARBA00006678"/>
    </source>
</evidence>
<protein>
    <submittedName>
        <fullName evidence="11">Exoribonuclease family protein</fullName>
    </submittedName>
</protein>
<feature type="domain" description="Exoribonuclease phosphorolytic" evidence="10">
    <location>
        <begin position="45"/>
        <end position="211"/>
    </location>
</feature>
<organism evidence="11 12">
    <name type="scientific">Lophiotrema nucula</name>
    <dbReference type="NCBI Taxonomy" id="690887"/>
    <lineage>
        <taxon>Eukaryota</taxon>
        <taxon>Fungi</taxon>
        <taxon>Dikarya</taxon>
        <taxon>Ascomycota</taxon>
        <taxon>Pezizomycotina</taxon>
        <taxon>Dothideomycetes</taxon>
        <taxon>Pleosporomycetidae</taxon>
        <taxon>Pleosporales</taxon>
        <taxon>Lophiotremataceae</taxon>
        <taxon>Lophiotrema</taxon>
    </lineage>
</organism>
<reference evidence="11" key="1">
    <citation type="journal article" date="2020" name="Stud. Mycol.">
        <title>101 Dothideomycetes genomes: a test case for predicting lifestyles and emergence of pathogens.</title>
        <authorList>
            <person name="Haridas S."/>
            <person name="Albert R."/>
            <person name="Binder M."/>
            <person name="Bloem J."/>
            <person name="Labutti K."/>
            <person name="Salamov A."/>
            <person name="Andreopoulos B."/>
            <person name="Baker S."/>
            <person name="Barry K."/>
            <person name="Bills G."/>
            <person name="Bluhm B."/>
            <person name="Cannon C."/>
            <person name="Castanera R."/>
            <person name="Culley D."/>
            <person name="Daum C."/>
            <person name="Ezra D."/>
            <person name="Gonzalez J."/>
            <person name="Henrissat B."/>
            <person name="Kuo A."/>
            <person name="Liang C."/>
            <person name="Lipzen A."/>
            <person name="Lutzoni F."/>
            <person name="Magnuson J."/>
            <person name="Mondo S."/>
            <person name="Nolan M."/>
            <person name="Ohm R."/>
            <person name="Pangilinan J."/>
            <person name="Park H.-J."/>
            <person name="Ramirez L."/>
            <person name="Alfaro M."/>
            <person name="Sun H."/>
            <person name="Tritt A."/>
            <person name="Yoshinaga Y."/>
            <person name="Zwiers L.-H."/>
            <person name="Turgeon B."/>
            <person name="Goodwin S."/>
            <person name="Spatafora J."/>
            <person name="Crous P."/>
            <person name="Grigoriev I."/>
        </authorList>
    </citation>
    <scope>NUCLEOTIDE SEQUENCE</scope>
    <source>
        <strain evidence="11">CBS 627.86</strain>
    </source>
</reference>
<dbReference type="CDD" id="cd11371">
    <property type="entry name" value="RNase_PH_MTR3"/>
    <property type="match status" value="1"/>
</dbReference>
<dbReference type="GO" id="GO:0006364">
    <property type="term" value="P:rRNA processing"/>
    <property type="evidence" value="ECO:0007669"/>
    <property type="project" value="UniProtKB-KW"/>
</dbReference>
<keyword evidence="4" id="KW-0963">Cytoplasm</keyword>
<dbReference type="GO" id="GO:0000177">
    <property type="term" value="C:cytoplasmic exosome (RNase complex)"/>
    <property type="evidence" value="ECO:0007669"/>
    <property type="project" value="TreeGrafter"/>
</dbReference>
<evidence type="ECO:0000259" key="10">
    <source>
        <dbReference type="Pfam" id="PF01138"/>
    </source>
</evidence>
<dbReference type="PANTHER" id="PTHR11953:SF2">
    <property type="entry name" value="EXOSOME COMPLEX COMPONENT MTR3"/>
    <property type="match status" value="1"/>
</dbReference>
<dbReference type="GO" id="GO:0003723">
    <property type="term" value="F:RNA binding"/>
    <property type="evidence" value="ECO:0007669"/>
    <property type="project" value="UniProtKB-KW"/>
</dbReference>
<evidence type="ECO:0000256" key="2">
    <source>
        <dbReference type="ARBA" id="ARBA00004496"/>
    </source>
</evidence>
<dbReference type="InterPro" id="IPR050080">
    <property type="entry name" value="RNase_PH"/>
</dbReference>
<dbReference type="GO" id="GO:0071028">
    <property type="term" value="P:nuclear mRNA surveillance"/>
    <property type="evidence" value="ECO:0007669"/>
    <property type="project" value="TreeGrafter"/>
</dbReference>
<evidence type="ECO:0000256" key="8">
    <source>
        <dbReference type="ARBA" id="ARBA00023242"/>
    </source>
</evidence>
<proteinExistence type="inferred from homology"/>
<evidence type="ECO:0000256" key="1">
    <source>
        <dbReference type="ARBA" id="ARBA00004123"/>
    </source>
</evidence>
<dbReference type="GO" id="GO:0034475">
    <property type="term" value="P:U4 snRNA 3'-end processing"/>
    <property type="evidence" value="ECO:0007669"/>
    <property type="project" value="TreeGrafter"/>
</dbReference>
<dbReference type="GO" id="GO:0071051">
    <property type="term" value="P:poly(A)-dependent snoRNA 3'-end processing"/>
    <property type="evidence" value="ECO:0007669"/>
    <property type="project" value="TreeGrafter"/>
</dbReference>
<dbReference type="InterPro" id="IPR001247">
    <property type="entry name" value="ExoRNase_PH_dom1"/>
</dbReference>
<keyword evidence="8" id="KW-0539">Nucleus</keyword>
<dbReference type="InterPro" id="IPR027408">
    <property type="entry name" value="PNPase/RNase_PH_dom_sf"/>
</dbReference>
<keyword evidence="5" id="KW-0698">rRNA processing</keyword>
<dbReference type="GO" id="GO:0005730">
    <property type="term" value="C:nucleolus"/>
    <property type="evidence" value="ECO:0007669"/>
    <property type="project" value="TreeGrafter"/>
</dbReference>
<dbReference type="Gene3D" id="3.30.230.70">
    <property type="entry name" value="GHMP Kinase, N-terminal domain"/>
    <property type="match status" value="1"/>
</dbReference>
<dbReference type="OrthoDB" id="2504340at2759"/>
<evidence type="ECO:0000313" key="12">
    <source>
        <dbReference type="Proteomes" id="UP000799770"/>
    </source>
</evidence>
<evidence type="ECO:0000256" key="4">
    <source>
        <dbReference type="ARBA" id="ARBA00022490"/>
    </source>
</evidence>
<comment type="subcellular location">
    <subcellularLocation>
        <location evidence="2">Cytoplasm</location>
    </subcellularLocation>
    <subcellularLocation>
        <location evidence="1">Nucleus</location>
    </subcellularLocation>
</comment>
<dbReference type="GO" id="GO:0000176">
    <property type="term" value="C:nuclear exosome (RNase complex)"/>
    <property type="evidence" value="ECO:0007669"/>
    <property type="project" value="UniProtKB-ARBA"/>
</dbReference>
<dbReference type="PANTHER" id="PTHR11953">
    <property type="entry name" value="EXOSOME COMPLEX COMPONENT"/>
    <property type="match status" value="1"/>
</dbReference>
<evidence type="ECO:0000256" key="7">
    <source>
        <dbReference type="ARBA" id="ARBA00022884"/>
    </source>
</evidence>
<sequence length="330" mass="34662">MAALADRRRINGPSGGTSAPIFARIVKEPGYLQSLRPSRTRGPNELRKIFLQTGIVPSASGSAYLEIPSELPSKTTLIPSSSSLKLSCSIQGPKPLPRSAPFSPSLLLTTTVKFAPFATRTRRGYIRDSVERDLGVHLETALRGVIIAERWPKSGVEVVVTVIEGDEDGWWGDDFSAKRGSGGGSGSGWGLLNVLAGCITVASAAIADAGIDCVDLVSGGVAAIVRNPRSRGDDVVKILDPNPSEHQDVVAACAVGYLAGRDEITELWMKGDVGPDPDQLVDGATHAAVGSLSVLREVILEAVEAKFKGPATEGDSLKRKSPSQDVEMGG</sequence>